<dbReference type="EMBL" id="CP021524">
    <property type="protein sequence ID" value="ARW09999.1"/>
    <property type="molecule type" value="Genomic_DNA"/>
</dbReference>
<evidence type="ECO:0000256" key="1">
    <source>
        <dbReference type="SAM" id="MobiDB-lite"/>
    </source>
</evidence>
<reference evidence="2 3" key="1">
    <citation type="submission" date="2017-05" db="EMBL/GenBank/DDBJ databases">
        <title>Genome sequence of Acetobacter pasteurianus subsp. ascendens strain SRCM101447.</title>
        <authorList>
            <person name="Cho S.H."/>
        </authorList>
    </citation>
    <scope>NUCLEOTIDE SEQUENCE [LARGE SCALE GENOMIC DNA]</scope>
    <source>
        <strain evidence="2 3">SRCM101447</strain>
    </source>
</reference>
<dbReference type="AlphaFoldDB" id="A0A1Y0V250"/>
<dbReference type="Gene3D" id="1.10.10.10">
    <property type="entry name" value="Winged helix-like DNA-binding domain superfamily/Winged helix DNA-binding domain"/>
    <property type="match status" value="1"/>
</dbReference>
<evidence type="ECO:0008006" key="4">
    <source>
        <dbReference type="Google" id="ProtNLM"/>
    </source>
</evidence>
<accession>A0A1Y0V250</accession>
<dbReference type="RefSeq" id="WP_157893968.1">
    <property type="nucleotide sequence ID" value="NZ_CP021524.1"/>
</dbReference>
<evidence type="ECO:0000313" key="3">
    <source>
        <dbReference type="Proteomes" id="UP000195633"/>
    </source>
</evidence>
<feature type="region of interest" description="Disordered" evidence="1">
    <location>
        <begin position="88"/>
        <end position="131"/>
    </location>
</feature>
<dbReference type="InterPro" id="IPR036388">
    <property type="entry name" value="WH-like_DNA-bd_sf"/>
</dbReference>
<evidence type="ECO:0000313" key="2">
    <source>
        <dbReference type="EMBL" id="ARW09999.1"/>
    </source>
</evidence>
<feature type="compositionally biased region" description="Polar residues" evidence="1">
    <location>
        <begin position="88"/>
        <end position="104"/>
    </location>
</feature>
<dbReference type="Pfam" id="PF13730">
    <property type="entry name" value="HTH_36"/>
    <property type="match status" value="1"/>
</dbReference>
<organism evidence="2 3">
    <name type="scientific">Acetobacter ascendens</name>
    <dbReference type="NCBI Taxonomy" id="481146"/>
    <lineage>
        <taxon>Bacteria</taxon>
        <taxon>Pseudomonadati</taxon>
        <taxon>Pseudomonadota</taxon>
        <taxon>Alphaproteobacteria</taxon>
        <taxon>Acetobacterales</taxon>
        <taxon>Acetobacteraceae</taxon>
        <taxon>Acetobacter</taxon>
    </lineage>
</organism>
<sequence>MSARARDWAYSVHLPICQKFVLVALAERANDDGLAWPSVRTICDMTGACDKAVRNALKQLEQGEFITRVSSGTRSKTYRLSIESQNEIPVSGTDQPVRDTSQPVRDTAVPDTGYPVPHTTQPVSGTGQTGTTYRQTVKNRKEPLSAKHALDADWVSANWMRLGNEVLDAAGVDPAKSMVRTGEVRQWLADARDRGYGYDAAREVILSAIREKCERGAGQGKPPAWFRIPVQEALASGAIAASEAAAAAAEPEWTRQMGKDYTLYARNAIGRQERPISMREFQTAWMAQHNIPQGEAA</sequence>
<protein>
    <recommendedName>
        <fullName evidence="4">Helix-turn-helix domain-containing protein</fullName>
    </recommendedName>
</protein>
<name>A0A1Y0V250_9PROT</name>
<dbReference type="Proteomes" id="UP000195633">
    <property type="component" value="Chromosome"/>
</dbReference>
<gene>
    <name evidence="2" type="ORF">S101447_00897</name>
</gene>
<proteinExistence type="predicted"/>